<feature type="domain" description="Threonine/Serine exporter ThrE" evidence="9">
    <location>
        <begin position="277"/>
        <end position="417"/>
    </location>
</feature>
<dbReference type="eggNOG" id="COG2966">
    <property type="taxonomic scope" value="Bacteria"/>
</dbReference>
<dbReference type="RefSeq" id="WP_075789951.1">
    <property type="nucleotide sequence ID" value="NZ_JAAEAJ010000019.1"/>
</dbReference>
<feature type="transmembrane region" description="Helical" evidence="7">
    <location>
        <begin position="355"/>
        <end position="377"/>
    </location>
</feature>
<dbReference type="Proteomes" id="UP000064912">
    <property type="component" value="Chromosome"/>
</dbReference>
<comment type="similarity">
    <text evidence="6">Belongs to the ThrE exporter (TC 2.A.79) family.</text>
</comment>
<dbReference type="EMBL" id="AP014800">
    <property type="protein sequence ID" value="BAQ70906.1"/>
    <property type="molecule type" value="Genomic_DNA"/>
</dbReference>
<dbReference type="GO" id="GO:0015744">
    <property type="term" value="P:succinate transport"/>
    <property type="evidence" value="ECO:0007669"/>
    <property type="project" value="TreeGrafter"/>
</dbReference>
<keyword evidence="5 7" id="KW-0472">Membrane</keyword>
<evidence type="ECO:0000256" key="2">
    <source>
        <dbReference type="ARBA" id="ARBA00022475"/>
    </source>
</evidence>
<sequence length="425" mass="43692">MTENTDPVVLRHRHLEQIAMTALQAGVLLTETGGKSLVVRDGMRKIALGLGAEDVHVRVGFASLALTVTHGGNSITRMTGTGAHGVNMRLNHAIRDLCVAVERDGATAEEVRDALARLRAHTPHHPRLLIALAAGIACAAFGRLLGVDWAAFGPVLAAGTAGQWVRVSLVRHGANPFVLTAIVACLAATLAGLMAIPAGSHMVETAMTAAVLLLVPGVPAMNAQTDIMEGHPTTGSARFVTVGMILVFITVGISAARLLVPEAPDAVFEPQRSVLHQAVFGAVAAAGFGVLFNFDWLRLAWAAAAGALALAVRTLGLDLGWSLEAASFAAAASVALGVEVLSLPRLRVARMGTALAVAGCIPMIPGGAATQCIIGLLNLTAQDPATAAQTLGMTASAGLRVAFTIGAIGAGLTIVRSLFRRSDFV</sequence>
<proteinExistence type="inferred from homology"/>
<evidence type="ECO:0000256" key="5">
    <source>
        <dbReference type="ARBA" id="ARBA00023136"/>
    </source>
</evidence>
<dbReference type="AlphaFoldDB" id="A0A0D6B785"/>
<evidence type="ECO:0000256" key="6">
    <source>
        <dbReference type="ARBA" id="ARBA00034125"/>
    </source>
</evidence>
<comment type="subcellular location">
    <subcellularLocation>
        <location evidence="1">Cell membrane</location>
        <topology evidence="1">Multi-pass membrane protein</topology>
    </subcellularLocation>
</comment>
<feature type="transmembrane region" description="Helical" evidence="7">
    <location>
        <begin position="128"/>
        <end position="145"/>
    </location>
</feature>
<dbReference type="PATRIC" id="fig|35806.4.peg.3876"/>
<dbReference type="GO" id="GO:0022857">
    <property type="term" value="F:transmembrane transporter activity"/>
    <property type="evidence" value="ECO:0007669"/>
    <property type="project" value="InterPro"/>
</dbReference>
<organism evidence="10 11">
    <name type="scientific">Rhodovulum sulfidophilum</name>
    <name type="common">Rhodobacter sulfidophilus</name>
    <dbReference type="NCBI Taxonomy" id="35806"/>
    <lineage>
        <taxon>Bacteria</taxon>
        <taxon>Pseudomonadati</taxon>
        <taxon>Pseudomonadota</taxon>
        <taxon>Alphaproteobacteria</taxon>
        <taxon>Rhodobacterales</taxon>
        <taxon>Paracoccaceae</taxon>
        <taxon>Rhodovulum</taxon>
    </lineage>
</organism>
<evidence type="ECO:0000256" key="1">
    <source>
        <dbReference type="ARBA" id="ARBA00004651"/>
    </source>
</evidence>
<evidence type="ECO:0000256" key="4">
    <source>
        <dbReference type="ARBA" id="ARBA00022989"/>
    </source>
</evidence>
<dbReference type="GO" id="GO:0005886">
    <property type="term" value="C:plasma membrane"/>
    <property type="evidence" value="ECO:0007669"/>
    <property type="project" value="UniProtKB-SubCell"/>
</dbReference>
<feature type="transmembrane region" description="Helical" evidence="7">
    <location>
        <begin position="274"/>
        <end position="292"/>
    </location>
</feature>
<dbReference type="eggNOG" id="COG3610">
    <property type="taxonomic scope" value="Bacteria"/>
</dbReference>
<protein>
    <recommendedName>
        <fullName evidence="12">Threonine/serine exporter family protein</fullName>
    </recommendedName>
</protein>
<evidence type="ECO:0000259" key="9">
    <source>
        <dbReference type="Pfam" id="PF12821"/>
    </source>
</evidence>
<dbReference type="InterPro" id="IPR050539">
    <property type="entry name" value="ThrE_Dicarb/AminoAcid_Exp"/>
</dbReference>
<dbReference type="PANTHER" id="PTHR34390:SF2">
    <property type="entry name" value="SUCCINATE TRANSPORTER SUBUNIT YJJP-RELATED"/>
    <property type="match status" value="1"/>
</dbReference>
<reference evidence="10 11" key="1">
    <citation type="submission" date="2015-02" db="EMBL/GenBank/DDBJ databases">
        <title>Genome sequene of Rhodovulum sulfidophilum DSM 2351.</title>
        <authorList>
            <person name="Nagao N."/>
        </authorList>
    </citation>
    <scope>NUCLEOTIDE SEQUENCE [LARGE SCALE GENOMIC DNA]</scope>
    <source>
        <strain evidence="10 11">DSM 2351</strain>
    </source>
</reference>
<feature type="transmembrane region" description="Helical" evidence="7">
    <location>
        <begin position="151"/>
        <end position="170"/>
    </location>
</feature>
<feature type="transmembrane region" description="Helical" evidence="7">
    <location>
        <begin position="325"/>
        <end position="343"/>
    </location>
</feature>
<dbReference type="InterPro" id="IPR024528">
    <property type="entry name" value="ThrE_2"/>
</dbReference>
<keyword evidence="2" id="KW-1003">Cell membrane</keyword>
<name>A0A0D6B785_RHOSU</name>
<evidence type="ECO:0000256" key="3">
    <source>
        <dbReference type="ARBA" id="ARBA00022692"/>
    </source>
</evidence>
<feature type="transmembrane region" description="Helical" evidence="7">
    <location>
        <begin position="397"/>
        <end position="419"/>
    </location>
</feature>
<gene>
    <name evidence="10" type="ORF">NHU_03781</name>
</gene>
<feature type="domain" description="Threonine/serine exporter-like N-terminal" evidence="8">
    <location>
        <begin position="22"/>
        <end position="256"/>
    </location>
</feature>
<evidence type="ECO:0000313" key="11">
    <source>
        <dbReference type="Proteomes" id="UP000064912"/>
    </source>
</evidence>
<dbReference type="Pfam" id="PF06738">
    <property type="entry name" value="ThrE"/>
    <property type="match status" value="1"/>
</dbReference>
<keyword evidence="3 7" id="KW-0812">Transmembrane</keyword>
<dbReference type="Pfam" id="PF12821">
    <property type="entry name" value="ThrE_2"/>
    <property type="match status" value="1"/>
</dbReference>
<feature type="transmembrane region" description="Helical" evidence="7">
    <location>
        <begin position="235"/>
        <end position="254"/>
    </location>
</feature>
<evidence type="ECO:0000259" key="8">
    <source>
        <dbReference type="Pfam" id="PF06738"/>
    </source>
</evidence>
<dbReference type="InterPro" id="IPR010619">
    <property type="entry name" value="ThrE-like_N"/>
</dbReference>
<accession>A0A0D6B785</accession>
<dbReference type="PANTHER" id="PTHR34390">
    <property type="entry name" value="UPF0442 PROTEIN YJJB-RELATED"/>
    <property type="match status" value="1"/>
</dbReference>
<evidence type="ECO:0008006" key="12">
    <source>
        <dbReference type="Google" id="ProtNLM"/>
    </source>
</evidence>
<feature type="transmembrane region" description="Helical" evidence="7">
    <location>
        <begin position="299"/>
        <end position="319"/>
    </location>
</feature>
<feature type="transmembrane region" description="Helical" evidence="7">
    <location>
        <begin position="177"/>
        <end position="199"/>
    </location>
</feature>
<keyword evidence="4 7" id="KW-1133">Transmembrane helix</keyword>
<feature type="transmembrane region" description="Helical" evidence="7">
    <location>
        <begin position="205"/>
        <end position="223"/>
    </location>
</feature>
<evidence type="ECO:0000313" key="10">
    <source>
        <dbReference type="EMBL" id="BAQ70906.1"/>
    </source>
</evidence>
<dbReference type="OrthoDB" id="9813917at2"/>
<evidence type="ECO:0000256" key="7">
    <source>
        <dbReference type="SAM" id="Phobius"/>
    </source>
</evidence>
<dbReference type="KEGG" id="rsu:NHU_03781"/>